<dbReference type="PANTHER" id="PTHR43470">
    <property type="entry name" value="PHOSPHATE TRANSPORT SYSTEM PERMEASE PROTEIN PSTA-RELATED"/>
    <property type="match status" value="1"/>
</dbReference>
<evidence type="ECO:0000256" key="7">
    <source>
        <dbReference type="ARBA" id="ARBA00022989"/>
    </source>
</evidence>
<evidence type="ECO:0000313" key="11">
    <source>
        <dbReference type="Proteomes" id="UP000238390"/>
    </source>
</evidence>
<dbReference type="GO" id="GO:0005886">
    <property type="term" value="C:plasma membrane"/>
    <property type="evidence" value="ECO:0007669"/>
    <property type="project" value="UniProtKB-SubCell"/>
</dbReference>
<evidence type="ECO:0000256" key="6">
    <source>
        <dbReference type="ARBA" id="ARBA00022692"/>
    </source>
</evidence>
<evidence type="ECO:0000256" key="1">
    <source>
        <dbReference type="ARBA" id="ARBA00004651"/>
    </source>
</evidence>
<dbReference type="EMBL" id="CP027169">
    <property type="protein sequence ID" value="AVK03520.1"/>
    <property type="molecule type" value="Genomic_DNA"/>
</dbReference>
<dbReference type="GO" id="GO:0005315">
    <property type="term" value="F:phosphate transmembrane transporter activity"/>
    <property type="evidence" value="ECO:0007669"/>
    <property type="project" value="InterPro"/>
</dbReference>
<feature type="transmembrane region" description="Helical" evidence="9">
    <location>
        <begin position="306"/>
        <end position="335"/>
    </location>
</feature>
<organism evidence="10 11">
    <name type="scientific">Pseudomonas paraeruginosa</name>
    <dbReference type="NCBI Taxonomy" id="2994495"/>
    <lineage>
        <taxon>Bacteria</taxon>
        <taxon>Pseudomonadati</taxon>
        <taxon>Pseudomonadota</taxon>
        <taxon>Gammaproteobacteria</taxon>
        <taxon>Pseudomonadales</taxon>
        <taxon>Pseudomonadaceae</taxon>
        <taxon>Pseudomonas</taxon>
    </lineage>
</organism>
<dbReference type="Pfam" id="PF00528">
    <property type="entry name" value="BPD_transp_1"/>
    <property type="match status" value="1"/>
</dbReference>
<evidence type="ECO:0000313" key="10">
    <source>
        <dbReference type="EMBL" id="AVK03520.1"/>
    </source>
</evidence>
<keyword evidence="6 9" id="KW-0812">Transmembrane</keyword>
<dbReference type="SUPFAM" id="SSF161098">
    <property type="entry name" value="MetI-like"/>
    <property type="match status" value="1"/>
</dbReference>
<comment type="similarity">
    <text evidence="2 9">Belongs to the binding-protein-dependent transport system permease family. CysTW subfamily.</text>
</comment>
<keyword evidence="4" id="KW-0813">Transport</keyword>
<dbReference type="PROSITE" id="PS50928">
    <property type="entry name" value="ABC_TM1"/>
    <property type="match status" value="1"/>
</dbReference>
<dbReference type="RefSeq" id="WP_053814798.1">
    <property type="nucleotide sequence ID" value="NZ_CP027169.1"/>
</dbReference>
<keyword evidence="7 9" id="KW-1133">Transmembrane helix</keyword>
<evidence type="ECO:0000256" key="8">
    <source>
        <dbReference type="ARBA" id="ARBA00023136"/>
    </source>
</evidence>
<keyword evidence="11" id="KW-1185">Reference proteome</keyword>
<dbReference type="PANTHER" id="PTHR43470:SF6">
    <property type="entry name" value="PHOSPHATE TRANSPORT SYSTEM PERMEASE PROTEIN PSTA"/>
    <property type="match status" value="1"/>
</dbReference>
<dbReference type="GO" id="GO:0035435">
    <property type="term" value="P:phosphate ion transmembrane transport"/>
    <property type="evidence" value="ECO:0007669"/>
    <property type="project" value="InterPro"/>
</dbReference>
<feature type="transmembrane region" description="Helical" evidence="9">
    <location>
        <begin position="20"/>
        <end position="42"/>
    </location>
</feature>
<dbReference type="InterPro" id="IPR035906">
    <property type="entry name" value="MetI-like_sf"/>
</dbReference>
<evidence type="ECO:0000256" key="5">
    <source>
        <dbReference type="ARBA" id="ARBA00022475"/>
    </source>
</evidence>
<proteinExistence type="inferred from homology"/>
<gene>
    <name evidence="10" type="primary">pstA</name>
    <name evidence="10" type="ORF">CSB93_0991</name>
</gene>
<dbReference type="NCBIfam" id="TIGR00974">
    <property type="entry name" value="3a0107s02c"/>
    <property type="match status" value="1"/>
</dbReference>
<keyword evidence="5 9" id="KW-1003">Cell membrane</keyword>
<accession>A0A2R3INM8</accession>
<dbReference type="Proteomes" id="UP000238390">
    <property type="component" value="Chromosome"/>
</dbReference>
<reference evidence="10 11" key="1">
    <citation type="submission" date="2018-02" db="EMBL/GenBank/DDBJ databases">
        <title>FDA/CDC Antimicrobial Resistant Isolate Bank Genome Sequencing.</title>
        <authorList>
            <person name="Benahmed F.H."/>
            <person name="Lutgring J.D."/>
            <person name="Yoo B."/>
            <person name="Machado M."/>
            <person name="Brown A."/>
            <person name="McAllister G."/>
            <person name="Perry A."/>
            <person name="Halpin A.L."/>
            <person name="Vavikolanu K."/>
            <person name="Ott S."/>
            <person name="Zhao X."/>
            <person name="Tallon L.J."/>
            <person name="Sadzewicz L."/>
            <person name="Aluvathingal J."/>
            <person name="Nadendla S."/>
            <person name="Voskania-kordi A."/>
            <person name="Simonyan V."/>
            <person name="Patel J."/>
            <person name="Shawar R.M."/>
        </authorList>
    </citation>
    <scope>NUCLEOTIDE SEQUENCE [LARGE SCALE GENOMIC DNA]</scope>
    <source>
        <strain evidence="10 11">AR_0356</strain>
    </source>
</reference>
<comment type="subcellular location">
    <subcellularLocation>
        <location evidence="9">Cell inner membrane</location>
        <topology evidence="9">Multi-pass membrane protein</topology>
    </subcellularLocation>
    <subcellularLocation>
        <location evidence="1">Cell membrane</location>
        <topology evidence="1">Multi-pass membrane protein</topology>
    </subcellularLocation>
</comment>
<dbReference type="Gene3D" id="1.10.3720.10">
    <property type="entry name" value="MetI-like"/>
    <property type="match status" value="1"/>
</dbReference>
<dbReference type="InterPro" id="IPR005672">
    <property type="entry name" value="Phosphate_PstA"/>
</dbReference>
<evidence type="ECO:0000256" key="2">
    <source>
        <dbReference type="ARBA" id="ARBA00007069"/>
    </source>
</evidence>
<feature type="transmembrane region" description="Helical" evidence="9">
    <location>
        <begin position="523"/>
        <end position="545"/>
    </location>
</feature>
<sequence length="558" mass="61293">MKQKQETVKAWFGSGSPWVWLNAGAVAIAVIMTIGLLAVIAVRGLGHFWPANVIEATYQIPGEAARTVIGEVVQAEEVPRARLRSAGMPVPEAGPEFMTRELLKLGNRELYGSDFSWVVGEWLQDIKRPEALMVLERREWGNFYGYLLSVKENGQVVAEGDAAVAELQKRMQRVDDLYAKLYKLEKGDIGAINHGLERLRLEERKLQLDGKLDAAAQADLAAGRSELQARYKVLEEQLNGLHQEFNRDSVMMRDASGRESEITLGKLVHAYQPNAMSFGTKFVFYFKKLWEFLSDDPREANTEGGIFPAIFGTVMMTLVMALIVTPFGVIAAVYLREYAKQGPLTRVIRIAVNNLAGVPAIVYGVFGLGFFVYVLGGSIDRLFFPEALPAPTFGTPGLFWASLTLAILAVPVVIVATEEGLARIPRAVREGSLALGATKAETLWKIVLPMASPAMMTGLILAVARAAGEVAPLMLVGVVKLAPSLPVDGNYPYVHLDQKIMHLGFHIYDVGFQSPNVEAARPLVYATALLLVVVIALLNFSAIAIRNRLREKYKALEN</sequence>
<protein>
    <recommendedName>
        <fullName evidence="3 9">Phosphate transport system permease protein PstA</fullName>
    </recommendedName>
</protein>
<evidence type="ECO:0000256" key="3">
    <source>
        <dbReference type="ARBA" id="ARBA00016864"/>
    </source>
</evidence>
<dbReference type="CDD" id="cd06261">
    <property type="entry name" value="TM_PBP2"/>
    <property type="match status" value="1"/>
</dbReference>
<evidence type="ECO:0000256" key="9">
    <source>
        <dbReference type="RuleBase" id="RU363043"/>
    </source>
</evidence>
<dbReference type="AlphaFoldDB" id="A0A2R3INM8"/>
<evidence type="ECO:0000256" key="4">
    <source>
        <dbReference type="ARBA" id="ARBA00022448"/>
    </source>
</evidence>
<feature type="transmembrane region" description="Helical" evidence="9">
    <location>
        <begin position="443"/>
        <end position="464"/>
    </location>
</feature>
<keyword evidence="8 9" id="KW-0472">Membrane</keyword>
<feature type="transmembrane region" description="Helical" evidence="9">
    <location>
        <begin position="399"/>
        <end position="422"/>
    </location>
</feature>
<dbReference type="InterPro" id="IPR000515">
    <property type="entry name" value="MetI-like"/>
</dbReference>
<name>A0A2R3INM8_9PSED</name>
<feature type="transmembrane region" description="Helical" evidence="9">
    <location>
        <begin position="355"/>
        <end position="379"/>
    </location>
</feature>